<evidence type="ECO:0000313" key="3">
    <source>
        <dbReference type="EMBL" id="KAK1391855.1"/>
    </source>
</evidence>
<dbReference type="AlphaFoldDB" id="A0AAD8IXF1"/>
<evidence type="ECO:0000259" key="2">
    <source>
        <dbReference type="SMART" id="SM01227"/>
    </source>
</evidence>
<proteinExistence type="predicted"/>
<reference evidence="3" key="2">
    <citation type="submission" date="2023-05" db="EMBL/GenBank/DDBJ databases">
        <authorList>
            <person name="Schelkunov M.I."/>
        </authorList>
    </citation>
    <scope>NUCLEOTIDE SEQUENCE</scope>
    <source>
        <strain evidence="3">Hsosn_3</strain>
        <tissue evidence="3">Leaf</tissue>
    </source>
</reference>
<dbReference type="EMBL" id="JAUIZM010000003">
    <property type="protein sequence ID" value="KAK1391855.1"/>
    <property type="molecule type" value="Genomic_DNA"/>
</dbReference>
<dbReference type="Pfam" id="PF07802">
    <property type="entry name" value="GCK"/>
    <property type="match status" value="1"/>
</dbReference>
<accession>A0AAD8IXF1</accession>
<reference evidence="3" key="1">
    <citation type="submission" date="2023-02" db="EMBL/GenBank/DDBJ databases">
        <title>Genome of toxic invasive species Heracleum sosnowskyi carries increased number of genes despite the absence of recent whole-genome duplications.</title>
        <authorList>
            <person name="Schelkunov M."/>
            <person name="Shtratnikova V."/>
            <person name="Makarenko M."/>
            <person name="Klepikova A."/>
            <person name="Omelchenko D."/>
            <person name="Novikova G."/>
            <person name="Obukhova E."/>
            <person name="Bogdanov V."/>
            <person name="Penin A."/>
            <person name="Logacheva M."/>
        </authorList>
    </citation>
    <scope>NUCLEOTIDE SEQUENCE</scope>
    <source>
        <strain evidence="3">Hsosn_3</strain>
        <tissue evidence="3">Leaf</tissue>
    </source>
</reference>
<comment type="caution">
    <text evidence="3">The sequence shown here is derived from an EMBL/GenBank/DDBJ whole genome shotgun (WGS) entry which is preliminary data.</text>
</comment>
<dbReference type="SMART" id="SM01227">
    <property type="entry name" value="GCK"/>
    <property type="match status" value="1"/>
</dbReference>
<protein>
    <recommendedName>
        <fullName evidence="2">GCK domain-containing protein</fullName>
    </recommendedName>
</protein>
<sequence length="136" mass="15699">MGNITVTSTCHISTEAPENPQESCNIQEQHEDWFSAGPCKANFIKLRKCFEDADKDGTWRFSLDAAVALGKCIQDHIDYYDPVRRRRRQYVCNGDVCVMRNPKSTEDLKMKKNKRKLIPPFKRSSRKNNFRNNAAG</sequence>
<dbReference type="InterPro" id="IPR012891">
    <property type="entry name" value="GCK_dom"/>
</dbReference>
<dbReference type="Proteomes" id="UP001237642">
    <property type="component" value="Unassembled WGS sequence"/>
</dbReference>
<feature type="domain" description="GCK" evidence="2">
    <location>
        <begin position="26"/>
        <end position="114"/>
    </location>
</feature>
<evidence type="ECO:0000313" key="4">
    <source>
        <dbReference type="Proteomes" id="UP001237642"/>
    </source>
</evidence>
<gene>
    <name evidence="3" type="ORF">POM88_010911</name>
</gene>
<feature type="compositionally biased region" description="Basic residues" evidence="1">
    <location>
        <begin position="112"/>
        <end position="129"/>
    </location>
</feature>
<evidence type="ECO:0000256" key="1">
    <source>
        <dbReference type="SAM" id="MobiDB-lite"/>
    </source>
</evidence>
<organism evidence="3 4">
    <name type="scientific">Heracleum sosnowskyi</name>
    <dbReference type="NCBI Taxonomy" id="360622"/>
    <lineage>
        <taxon>Eukaryota</taxon>
        <taxon>Viridiplantae</taxon>
        <taxon>Streptophyta</taxon>
        <taxon>Embryophyta</taxon>
        <taxon>Tracheophyta</taxon>
        <taxon>Spermatophyta</taxon>
        <taxon>Magnoliopsida</taxon>
        <taxon>eudicotyledons</taxon>
        <taxon>Gunneridae</taxon>
        <taxon>Pentapetalae</taxon>
        <taxon>asterids</taxon>
        <taxon>campanulids</taxon>
        <taxon>Apiales</taxon>
        <taxon>Apiaceae</taxon>
        <taxon>Apioideae</taxon>
        <taxon>apioid superclade</taxon>
        <taxon>Tordylieae</taxon>
        <taxon>Tordyliinae</taxon>
        <taxon>Heracleum</taxon>
    </lineage>
</organism>
<name>A0AAD8IXF1_9APIA</name>
<feature type="region of interest" description="Disordered" evidence="1">
    <location>
        <begin position="112"/>
        <end position="136"/>
    </location>
</feature>
<keyword evidence="4" id="KW-1185">Reference proteome</keyword>